<keyword evidence="2" id="KW-1185">Reference proteome</keyword>
<evidence type="ECO:0000313" key="2">
    <source>
        <dbReference type="Proteomes" id="UP000799750"/>
    </source>
</evidence>
<reference evidence="1" key="1">
    <citation type="journal article" date="2020" name="Stud. Mycol.">
        <title>101 Dothideomycetes genomes: a test case for predicting lifestyles and emergence of pathogens.</title>
        <authorList>
            <person name="Haridas S."/>
            <person name="Albert R."/>
            <person name="Binder M."/>
            <person name="Bloem J."/>
            <person name="Labutti K."/>
            <person name="Salamov A."/>
            <person name="Andreopoulos B."/>
            <person name="Baker S."/>
            <person name="Barry K."/>
            <person name="Bills G."/>
            <person name="Bluhm B."/>
            <person name="Cannon C."/>
            <person name="Castanera R."/>
            <person name="Culley D."/>
            <person name="Daum C."/>
            <person name="Ezra D."/>
            <person name="Gonzalez J."/>
            <person name="Henrissat B."/>
            <person name="Kuo A."/>
            <person name="Liang C."/>
            <person name="Lipzen A."/>
            <person name="Lutzoni F."/>
            <person name="Magnuson J."/>
            <person name="Mondo S."/>
            <person name="Nolan M."/>
            <person name="Ohm R."/>
            <person name="Pangilinan J."/>
            <person name="Park H.-J."/>
            <person name="Ramirez L."/>
            <person name="Alfaro M."/>
            <person name="Sun H."/>
            <person name="Tritt A."/>
            <person name="Yoshinaga Y."/>
            <person name="Zwiers L.-H."/>
            <person name="Turgeon B."/>
            <person name="Goodwin S."/>
            <person name="Spatafora J."/>
            <person name="Crous P."/>
            <person name="Grigoriev I."/>
        </authorList>
    </citation>
    <scope>NUCLEOTIDE SEQUENCE</scope>
    <source>
        <strain evidence="1">CBS 269.34</strain>
    </source>
</reference>
<organism evidence="1 2">
    <name type="scientific">Lophium mytilinum</name>
    <dbReference type="NCBI Taxonomy" id="390894"/>
    <lineage>
        <taxon>Eukaryota</taxon>
        <taxon>Fungi</taxon>
        <taxon>Dikarya</taxon>
        <taxon>Ascomycota</taxon>
        <taxon>Pezizomycotina</taxon>
        <taxon>Dothideomycetes</taxon>
        <taxon>Pleosporomycetidae</taxon>
        <taxon>Mytilinidiales</taxon>
        <taxon>Mytilinidiaceae</taxon>
        <taxon>Lophium</taxon>
    </lineage>
</organism>
<accession>A0A6A6R3U8</accession>
<dbReference type="AlphaFoldDB" id="A0A6A6R3U8"/>
<proteinExistence type="predicted"/>
<dbReference type="EMBL" id="MU004184">
    <property type="protein sequence ID" value="KAF2499405.1"/>
    <property type="molecule type" value="Genomic_DNA"/>
</dbReference>
<sequence>MYKCINTVDTPDSQLTRGVFNVQKPHKPTPCNASGFWLEMRAVFQCLVLDLCTFSATIRGPSIRVQKIVHCRTMVWLTVDVLGMPNQLVVPVGLYWGLDRRWTHAETCPKKGCAHIYAKLADRRVLCPVVAGCCRKCELGPESVDVVRSLRSFTIQSPGHYKGLRNISRVQFSQFITCKIMARQIGP</sequence>
<name>A0A6A6R3U8_9PEZI</name>
<protein>
    <submittedName>
        <fullName evidence="1">Uncharacterized protein</fullName>
    </submittedName>
</protein>
<evidence type="ECO:0000313" key="1">
    <source>
        <dbReference type="EMBL" id="KAF2499405.1"/>
    </source>
</evidence>
<gene>
    <name evidence="1" type="ORF">BU16DRAFT_269809</name>
</gene>
<dbReference type="Proteomes" id="UP000799750">
    <property type="component" value="Unassembled WGS sequence"/>
</dbReference>